<dbReference type="RefSeq" id="WP_088571544.1">
    <property type="nucleotide sequence ID" value="NZ_FYEK01000032.1"/>
</dbReference>
<reference evidence="2" key="1">
    <citation type="submission" date="2017-06" db="EMBL/GenBank/DDBJ databases">
        <authorList>
            <person name="Varghese N."/>
            <person name="Submissions S."/>
        </authorList>
    </citation>
    <scope>NUCLEOTIDE SEQUENCE [LARGE SCALE GENOMIC DNA]</scope>
    <source>
        <strain evidence="2">JAD2</strain>
    </source>
</reference>
<name>A0A212R668_9CHLR</name>
<dbReference type="Proteomes" id="UP000197025">
    <property type="component" value="Unassembled WGS sequence"/>
</dbReference>
<gene>
    <name evidence="1" type="ORF">SAMN02746019_00013690</name>
</gene>
<accession>A0A212R668</accession>
<proteinExistence type="predicted"/>
<dbReference type="EMBL" id="FYEK01000032">
    <property type="protein sequence ID" value="SNB67630.1"/>
    <property type="molecule type" value="Genomic_DNA"/>
</dbReference>
<dbReference type="OrthoDB" id="4069019at2"/>
<sequence length="154" mass="18353">MRLRDWMEALPQRLKPLLPPDLQGFRWSARPWLVQVYYRDPAFHYEVWHLGERRGRIEVGLHFESRDPVRNRAMLMTVCAHIWEIRAQLGPYVEAEPWDRGWAKVFETHPLTSLDEDSLERFAQRLARWIQTLEPLLGDPPRRTGGRRQDASKT</sequence>
<evidence type="ECO:0000313" key="1">
    <source>
        <dbReference type="EMBL" id="SNB67630.1"/>
    </source>
</evidence>
<evidence type="ECO:0000313" key="2">
    <source>
        <dbReference type="Proteomes" id="UP000197025"/>
    </source>
</evidence>
<organism evidence="1 2">
    <name type="scientific">Thermoflexus hugenholtzii JAD2</name>
    <dbReference type="NCBI Taxonomy" id="877466"/>
    <lineage>
        <taxon>Bacteria</taxon>
        <taxon>Bacillati</taxon>
        <taxon>Chloroflexota</taxon>
        <taxon>Thermoflexia</taxon>
        <taxon>Thermoflexales</taxon>
        <taxon>Thermoflexaceae</taxon>
        <taxon>Thermoflexus</taxon>
    </lineage>
</organism>
<dbReference type="AlphaFoldDB" id="A0A212R668"/>
<protein>
    <submittedName>
        <fullName evidence="1">Uncharacterized protein</fullName>
    </submittedName>
</protein>
<dbReference type="InParanoid" id="A0A212R668"/>
<keyword evidence="2" id="KW-1185">Reference proteome</keyword>